<dbReference type="InterPro" id="IPR000182">
    <property type="entry name" value="GNAT_dom"/>
</dbReference>
<evidence type="ECO:0000256" key="1">
    <source>
        <dbReference type="ARBA" id="ARBA00022679"/>
    </source>
</evidence>
<dbReference type="InterPro" id="IPR051531">
    <property type="entry name" value="N-acetyltransferase"/>
</dbReference>
<dbReference type="PANTHER" id="PTHR43792:SF8">
    <property type="entry name" value="[RIBOSOMAL PROTEIN US5]-ALANINE N-ACETYLTRANSFERASE"/>
    <property type="match status" value="1"/>
</dbReference>
<dbReference type="RefSeq" id="WP_071617670.1">
    <property type="nucleotide sequence ID" value="NZ_MINN01000074.1"/>
</dbReference>
<dbReference type="CDD" id="cd04301">
    <property type="entry name" value="NAT_SF"/>
    <property type="match status" value="1"/>
</dbReference>
<dbReference type="AlphaFoldDB" id="A0A1J6W1K3"/>
<dbReference type="Pfam" id="PF13302">
    <property type="entry name" value="Acetyltransf_3"/>
    <property type="match status" value="1"/>
</dbReference>
<feature type="domain" description="N-acetyltransferase" evidence="4">
    <location>
        <begin position="13"/>
        <end position="180"/>
    </location>
</feature>
<gene>
    <name evidence="5" type="ORF">BHE18_05030</name>
</gene>
<dbReference type="SUPFAM" id="SSF55729">
    <property type="entry name" value="Acyl-CoA N-acyltransferases (Nat)"/>
    <property type="match status" value="1"/>
</dbReference>
<dbReference type="OrthoDB" id="9785602at2"/>
<organism evidence="5 6">
    <name type="scientific">Rossellomorea aquimaris</name>
    <dbReference type="NCBI Taxonomy" id="189382"/>
    <lineage>
        <taxon>Bacteria</taxon>
        <taxon>Bacillati</taxon>
        <taxon>Bacillota</taxon>
        <taxon>Bacilli</taxon>
        <taxon>Bacillales</taxon>
        <taxon>Bacillaceae</taxon>
        <taxon>Rossellomorea</taxon>
    </lineage>
</organism>
<sequence length="187" mass="21331">MTIPDHLLTTKRLIFRELMESDWKGVHEYASQEEVCRYQPWGPNTAEDTMAFVSEVLTDNNKHPRTRYMLALVNKIDGRLAGAAELKIHDFHHRNGEIGYIIHPDYWGKGMATEAAEQVISIGFNHFNLHRIQATCDPNNKASYKVLEKIGMKKEGILRENLLIKSGWRDSAVFSVLKSEYGGNSSL</sequence>
<evidence type="ECO:0000256" key="2">
    <source>
        <dbReference type="ARBA" id="ARBA00023315"/>
    </source>
</evidence>
<evidence type="ECO:0000313" key="5">
    <source>
        <dbReference type="EMBL" id="OIU72006.1"/>
    </source>
</evidence>
<protein>
    <submittedName>
        <fullName evidence="5">GNAT family N-acetyltransferase</fullName>
    </submittedName>
</protein>
<dbReference type="GO" id="GO:0016747">
    <property type="term" value="F:acyltransferase activity, transferring groups other than amino-acyl groups"/>
    <property type="evidence" value="ECO:0007669"/>
    <property type="project" value="InterPro"/>
</dbReference>
<keyword evidence="1 5" id="KW-0808">Transferase</keyword>
<name>A0A1J6W1K3_9BACI</name>
<keyword evidence="2" id="KW-0012">Acyltransferase</keyword>
<comment type="similarity">
    <text evidence="3">Belongs to the acetyltransferase family. RimJ subfamily.</text>
</comment>
<accession>A0A1J6W1K3</accession>
<dbReference type="Gene3D" id="3.40.630.30">
    <property type="match status" value="1"/>
</dbReference>
<keyword evidence="6" id="KW-1185">Reference proteome</keyword>
<dbReference type="EMBL" id="MINN01000074">
    <property type="protein sequence ID" value="OIU72006.1"/>
    <property type="molecule type" value="Genomic_DNA"/>
</dbReference>
<evidence type="ECO:0000259" key="4">
    <source>
        <dbReference type="PROSITE" id="PS51186"/>
    </source>
</evidence>
<dbReference type="Proteomes" id="UP000182062">
    <property type="component" value="Unassembled WGS sequence"/>
</dbReference>
<dbReference type="InterPro" id="IPR016181">
    <property type="entry name" value="Acyl_CoA_acyltransferase"/>
</dbReference>
<evidence type="ECO:0000256" key="3">
    <source>
        <dbReference type="ARBA" id="ARBA00038502"/>
    </source>
</evidence>
<proteinExistence type="inferred from homology"/>
<dbReference type="PROSITE" id="PS51186">
    <property type="entry name" value="GNAT"/>
    <property type="match status" value="1"/>
</dbReference>
<evidence type="ECO:0000313" key="6">
    <source>
        <dbReference type="Proteomes" id="UP000182062"/>
    </source>
</evidence>
<dbReference type="PANTHER" id="PTHR43792">
    <property type="entry name" value="GNAT FAMILY, PUTATIVE (AFU_ORTHOLOGUE AFUA_3G00765)-RELATED-RELATED"/>
    <property type="match status" value="1"/>
</dbReference>
<reference evidence="5 6" key="1">
    <citation type="submission" date="2016-09" db="EMBL/GenBank/DDBJ databases">
        <title>Bacillus aquimaris SAMM genome sequence reveals colonization and biosurfactant production capacities.</title>
        <authorList>
            <person name="Waghmode S.R."/>
            <person name="Suryavanshi M.V."/>
        </authorList>
    </citation>
    <scope>NUCLEOTIDE SEQUENCE [LARGE SCALE GENOMIC DNA]</scope>
    <source>
        <strain evidence="5 6">SAMM</strain>
    </source>
</reference>
<comment type="caution">
    <text evidence="5">The sequence shown here is derived from an EMBL/GenBank/DDBJ whole genome shotgun (WGS) entry which is preliminary data.</text>
</comment>